<dbReference type="STRING" id="3775.A0A1Q3CGT2"/>
<evidence type="ECO:0000256" key="8">
    <source>
        <dbReference type="SAM" id="Phobius"/>
    </source>
</evidence>
<feature type="domain" description="EGF-like" evidence="9">
    <location>
        <begin position="561"/>
        <end position="572"/>
    </location>
</feature>
<evidence type="ECO:0000256" key="1">
    <source>
        <dbReference type="ARBA" id="ARBA00004651"/>
    </source>
</evidence>
<comment type="subcellular location">
    <subcellularLocation>
        <location evidence="1">Cell membrane</location>
        <topology evidence="1">Multi-pass membrane protein</topology>
    </subcellularLocation>
</comment>
<keyword evidence="4 8" id="KW-0812">Transmembrane</keyword>
<evidence type="ECO:0000256" key="7">
    <source>
        <dbReference type="SAM" id="MobiDB-lite"/>
    </source>
</evidence>
<feature type="transmembrane region" description="Helical" evidence="8">
    <location>
        <begin position="753"/>
        <end position="772"/>
    </location>
</feature>
<keyword evidence="3" id="KW-1003">Cell membrane</keyword>
<dbReference type="Proteomes" id="UP000187406">
    <property type="component" value="Unassembled WGS sequence"/>
</dbReference>
<evidence type="ECO:0000259" key="9">
    <source>
        <dbReference type="PROSITE" id="PS00022"/>
    </source>
</evidence>
<name>A0A1Q3CGT2_CEPFO</name>
<proteinExistence type="inferred from homology"/>
<accession>A0A1Q3CGT2</accession>
<dbReference type="Pfam" id="PF12036">
    <property type="entry name" value="DUF3522"/>
    <property type="match status" value="1"/>
</dbReference>
<keyword evidence="11" id="KW-1185">Reference proteome</keyword>
<evidence type="ECO:0000256" key="5">
    <source>
        <dbReference type="ARBA" id="ARBA00022989"/>
    </source>
</evidence>
<dbReference type="FunCoup" id="A0A1Q3CGT2">
    <property type="interactions" value="1165"/>
</dbReference>
<dbReference type="GO" id="GO:0005886">
    <property type="term" value="C:plasma membrane"/>
    <property type="evidence" value="ECO:0007669"/>
    <property type="project" value="UniProtKB-SubCell"/>
</dbReference>
<dbReference type="PROSITE" id="PS00022">
    <property type="entry name" value="EGF_1"/>
    <property type="match status" value="1"/>
</dbReference>
<protein>
    <submittedName>
        <fullName evidence="10">DUF3522 domain-containing protein</fullName>
    </submittedName>
</protein>
<feature type="transmembrane region" description="Helical" evidence="8">
    <location>
        <begin position="666"/>
        <end position="685"/>
    </location>
</feature>
<gene>
    <name evidence="10" type="ORF">CFOL_v3_22931</name>
</gene>
<evidence type="ECO:0000256" key="2">
    <source>
        <dbReference type="ARBA" id="ARBA00005542"/>
    </source>
</evidence>
<dbReference type="InterPro" id="IPR021910">
    <property type="entry name" value="NGX6/PGAP6/MYMK"/>
</dbReference>
<evidence type="ECO:0000256" key="6">
    <source>
        <dbReference type="ARBA" id="ARBA00023136"/>
    </source>
</evidence>
<feature type="compositionally biased region" description="Polar residues" evidence="7">
    <location>
        <begin position="806"/>
        <end position="822"/>
    </location>
</feature>
<keyword evidence="6 8" id="KW-0472">Membrane</keyword>
<dbReference type="PANTHER" id="PTHR14319">
    <property type="entry name" value="FIVE-SPAN TRANSMEMBRANE PROTEIN M83"/>
    <property type="match status" value="1"/>
</dbReference>
<evidence type="ECO:0000313" key="11">
    <source>
        <dbReference type="Proteomes" id="UP000187406"/>
    </source>
</evidence>
<dbReference type="InterPro" id="IPR000742">
    <property type="entry name" value="EGF"/>
</dbReference>
<sequence>MASIILSCSSPYCKLVILSPFVLFLCFLSSCRSLQELPSYNTFTVSSFRYPETHLRPYDFSYIRVDLPPWFSSMSIAVESDVDLDAARPKSTLPMICFRDGSPPLPDVLDTNGTGFVLGTLSNGSFEGIEGLQNVQCYPMQRNITMKLTNEQISPGIWYVGLFNGIGPTRSQSKMIVRAPAYSFSANVSVEGCTTITMLGQYCNQTVDLLSCDESDSHNITEIFSDVNSSDQTIGNLVSCRNSVESSCLGDGEPKVYYLEVVRITEQLTIMATNVRFSLTSSNNTGNINDTTLMCFARHGAMPSALLHDYSGDVNKAPLVIRSPKIGRWYITILPVNLSKELGGVQDNNIQVCYSMNPQLLECPAGKAGSNCTWETYILQTVLRRDSFLFESNYLPVSGIVSSDRANFHLEPLISNSSYGGGLDDTWTYFLLDIPRGAAGVNLHIHLTSDTKIDYEIYARFGGLPSLDNCDYYYANKTRNSDGSMFFMSYNSSEEKVDFYILYVREGTWGFGLRHLNTIISTSKDQTSLSVSLERCPKGCSSHGSCKYAFDASGLTAYSFCSCDRDHGGFDCSVEIVSHRGHVWQSVALIASNAAAILPAYWSLRQKAFAEWVLFTSSGVSSGLYHACDVGTWCALSFRALQFMDFWLSFMAVISTFIYLSTVDEAFKRTILTAVAILTALMAITEATRSSNIILVIAIGTLGLFIAWLVELSTKYRSLSFPIGFSLNMIARWHIIRGWVQNLIKTLLRRFRWGFVLAGFSALASAGISWKLETSESYWIWHSIWHVTIYTSSFFFLCSKGAPVDSQNQNPPDGTYGLTRQDSFPRGE</sequence>
<feature type="transmembrane region" description="Helical" evidence="8">
    <location>
        <begin position="692"/>
        <end position="710"/>
    </location>
</feature>
<feature type="region of interest" description="Disordered" evidence="7">
    <location>
        <begin position="806"/>
        <end position="828"/>
    </location>
</feature>
<dbReference type="AlphaFoldDB" id="A0A1Q3CGT2"/>
<evidence type="ECO:0000256" key="3">
    <source>
        <dbReference type="ARBA" id="ARBA00022475"/>
    </source>
</evidence>
<dbReference type="EMBL" id="BDDD01001979">
    <property type="protein sequence ID" value="GAV79466.1"/>
    <property type="molecule type" value="Genomic_DNA"/>
</dbReference>
<comment type="caution">
    <text evidence="10">The sequence shown here is derived from an EMBL/GenBank/DDBJ whole genome shotgun (WGS) entry which is preliminary data.</text>
</comment>
<evidence type="ECO:0000313" key="10">
    <source>
        <dbReference type="EMBL" id="GAV79466.1"/>
    </source>
</evidence>
<feature type="transmembrane region" description="Helical" evidence="8">
    <location>
        <begin position="643"/>
        <end position="660"/>
    </location>
</feature>
<comment type="similarity">
    <text evidence="2">Belongs to the TMEM8 family.</text>
</comment>
<reference evidence="11" key="1">
    <citation type="submission" date="2016-04" db="EMBL/GenBank/DDBJ databases">
        <title>Cephalotus genome sequencing.</title>
        <authorList>
            <person name="Fukushima K."/>
            <person name="Hasebe M."/>
            <person name="Fang X."/>
        </authorList>
    </citation>
    <scope>NUCLEOTIDE SEQUENCE [LARGE SCALE GENOMIC DNA]</scope>
    <source>
        <strain evidence="11">cv. St1</strain>
    </source>
</reference>
<dbReference type="PANTHER" id="PTHR14319:SF3">
    <property type="entry name" value="TRANSMEMBRANE PROTEIN-LIKE PROTEIN"/>
    <property type="match status" value="1"/>
</dbReference>
<evidence type="ECO:0000256" key="4">
    <source>
        <dbReference type="ARBA" id="ARBA00022692"/>
    </source>
</evidence>
<dbReference type="InParanoid" id="A0A1Q3CGT2"/>
<keyword evidence="5 8" id="KW-1133">Transmembrane helix</keyword>
<dbReference type="OrthoDB" id="69646at2759"/>
<feature type="transmembrane region" description="Helical" evidence="8">
    <location>
        <begin position="778"/>
        <end position="798"/>
    </location>
</feature>
<organism evidence="10 11">
    <name type="scientific">Cephalotus follicularis</name>
    <name type="common">Albany pitcher plant</name>
    <dbReference type="NCBI Taxonomy" id="3775"/>
    <lineage>
        <taxon>Eukaryota</taxon>
        <taxon>Viridiplantae</taxon>
        <taxon>Streptophyta</taxon>
        <taxon>Embryophyta</taxon>
        <taxon>Tracheophyta</taxon>
        <taxon>Spermatophyta</taxon>
        <taxon>Magnoliopsida</taxon>
        <taxon>eudicotyledons</taxon>
        <taxon>Gunneridae</taxon>
        <taxon>Pentapetalae</taxon>
        <taxon>rosids</taxon>
        <taxon>fabids</taxon>
        <taxon>Oxalidales</taxon>
        <taxon>Cephalotaceae</taxon>
        <taxon>Cephalotus</taxon>
    </lineage>
</organism>